<evidence type="ECO:0000313" key="3">
    <source>
        <dbReference type="EMBL" id="MDM8201823.1"/>
    </source>
</evidence>
<accession>A0ABT7USG2</accession>
<evidence type="ECO:0000259" key="2">
    <source>
        <dbReference type="PROSITE" id="PS50943"/>
    </source>
</evidence>
<dbReference type="Gene3D" id="1.25.40.10">
    <property type="entry name" value="Tetratricopeptide repeat domain"/>
    <property type="match status" value="2"/>
</dbReference>
<comment type="caution">
    <text evidence="3">The sequence shown here is derived from an EMBL/GenBank/DDBJ whole genome shotgun (WGS) entry which is preliminary data.</text>
</comment>
<dbReference type="InterPro" id="IPR001387">
    <property type="entry name" value="Cro/C1-type_HTH"/>
</dbReference>
<dbReference type="PANTHER" id="PTHR46558">
    <property type="entry name" value="TRACRIPTIONAL REGULATORY PROTEIN-RELATED-RELATED"/>
    <property type="match status" value="1"/>
</dbReference>
<dbReference type="RefSeq" id="WP_289600276.1">
    <property type="nucleotide sequence ID" value="NZ_JAUDCL010000020.1"/>
</dbReference>
<dbReference type="SMART" id="SM00530">
    <property type="entry name" value="HTH_XRE"/>
    <property type="match status" value="1"/>
</dbReference>
<dbReference type="PROSITE" id="PS50943">
    <property type="entry name" value="HTH_CROC1"/>
    <property type="match status" value="1"/>
</dbReference>
<gene>
    <name evidence="3" type="ORF">QUW08_11060</name>
</gene>
<protein>
    <submittedName>
        <fullName evidence="3">Helix-turn-helix domain-containing protein</fullName>
    </submittedName>
</protein>
<dbReference type="Proteomes" id="UP001529380">
    <property type="component" value="Unassembled WGS sequence"/>
</dbReference>
<evidence type="ECO:0000256" key="1">
    <source>
        <dbReference type="ARBA" id="ARBA00023125"/>
    </source>
</evidence>
<dbReference type="InterPro" id="IPR010982">
    <property type="entry name" value="Lambda_DNA-bd_dom_sf"/>
</dbReference>
<dbReference type="EMBL" id="JAUDCL010000020">
    <property type="protein sequence ID" value="MDM8201823.1"/>
    <property type="molecule type" value="Genomic_DNA"/>
</dbReference>
<dbReference type="SUPFAM" id="SSF48452">
    <property type="entry name" value="TPR-like"/>
    <property type="match status" value="1"/>
</dbReference>
<dbReference type="PANTHER" id="PTHR46558:SF11">
    <property type="entry name" value="HTH-TYPE TRANSCRIPTIONAL REGULATOR XRE"/>
    <property type="match status" value="1"/>
</dbReference>
<name>A0ABT7USG2_9FIRM</name>
<dbReference type="Pfam" id="PF14559">
    <property type="entry name" value="TPR_19"/>
    <property type="match status" value="1"/>
</dbReference>
<keyword evidence="1" id="KW-0238">DNA-binding</keyword>
<reference evidence="3 4" key="1">
    <citation type="submission" date="2023-06" db="EMBL/GenBank/DDBJ databases">
        <title>Identification and characterization of horizontal gene transfer across gut microbiota members of farm animals based on homology search.</title>
        <authorList>
            <person name="Schwarzerova J."/>
            <person name="Nykrynova M."/>
            <person name="Jureckova K."/>
            <person name="Cejkova D."/>
            <person name="Rychlik I."/>
        </authorList>
    </citation>
    <scope>NUCLEOTIDE SEQUENCE [LARGE SCALE GENOMIC DNA]</scope>
    <source>
        <strain evidence="3 4">ET340</strain>
    </source>
</reference>
<dbReference type="Gene3D" id="1.10.260.40">
    <property type="entry name" value="lambda repressor-like DNA-binding domains"/>
    <property type="match status" value="1"/>
</dbReference>
<feature type="domain" description="HTH cro/C1-type" evidence="2">
    <location>
        <begin position="9"/>
        <end position="63"/>
    </location>
</feature>
<keyword evidence="4" id="KW-1185">Reference proteome</keyword>
<dbReference type="InterPro" id="IPR011990">
    <property type="entry name" value="TPR-like_helical_dom_sf"/>
</dbReference>
<dbReference type="Pfam" id="PF01381">
    <property type="entry name" value="HTH_3"/>
    <property type="match status" value="1"/>
</dbReference>
<proteinExistence type="predicted"/>
<dbReference type="CDD" id="cd00093">
    <property type="entry name" value="HTH_XRE"/>
    <property type="match status" value="1"/>
</dbReference>
<sequence>MEQNMGKVIQAKRRAKGMTQEQLAQLVGVSSAAVSKWETASALPDVALLCPLARALDCTPDELLDFKPQLTEQEVDALGETAECMFQAGKWQKAWDFCEGRLREYPGDLYLAFRCGGLYAKYLAVSGQEGQASRQLRRAIQLMERACELADEESQRAALLSLAGLYVLEDQLDDAMATLDRLPGCNQDAQNMRASILLRQGKLDEAEQLETANLSVHLHNAQLSLLGLANIAKQRGDEQKQLELLDRIDRLIEQFPDPEGGQGIGRVASLRRIELYAGLGRWEEAQRETERFVADSIRYPEGDCSGSCPACNGGVSRAFLMKNALQMLTEANLPAQLTEQPDWRRAVERLEQAVQTARAEENSCTTGIRVEKTERDSNCTSIV</sequence>
<organism evidence="3 4">
    <name type="scientific">Allofournierella massiliensis</name>
    <dbReference type="NCBI Taxonomy" id="1650663"/>
    <lineage>
        <taxon>Bacteria</taxon>
        <taxon>Bacillati</taxon>
        <taxon>Bacillota</taxon>
        <taxon>Clostridia</taxon>
        <taxon>Eubacteriales</taxon>
        <taxon>Oscillospiraceae</taxon>
        <taxon>Allofournierella</taxon>
    </lineage>
</organism>
<evidence type="ECO:0000313" key="4">
    <source>
        <dbReference type="Proteomes" id="UP001529380"/>
    </source>
</evidence>
<dbReference type="SUPFAM" id="SSF47413">
    <property type="entry name" value="lambda repressor-like DNA-binding domains"/>
    <property type="match status" value="1"/>
</dbReference>